<reference evidence="4 5" key="1">
    <citation type="submission" date="2017-08" db="EMBL/GenBank/DDBJ databases">
        <title>WGS of Clinical strains of the CDC Group NO-1 linked to zoonotic infections in humans.</title>
        <authorList>
            <person name="Bernier A.-M."/>
            <person name="Bernard K."/>
        </authorList>
    </citation>
    <scope>NUCLEOTIDE SEQUENCE [LARGE SCALE GENOMIC DNA]</scope>
    <source>
        <strain evidence="4 5">NML03-0146</strain>
    </source>
</reference>
<keyword evidence="2" id="KW-0732">Signal</keyword>
<keyword evidence="1" id="KW-1133">Transmembrane helix</keyword>
<dbReference type="Pfam" id="PF07603">
    <property type="entry name" value="Lcl_C"/>
    <property type="match status" value="1"/>
</dbReference>
<comment type="caution">
    <text evidence="4">The sequence shown here is derived from an EMBL/GenBank/DDBJ whole genome shotgun (WGS) entry which is preliminary data.</text>
</comment>
<dbReference type="AlphaFoldDB" id="A0A2A2ADN8"/>
<evidence type="ECO:0000256" key="1">
    <source>
        <dbReference type="SAM" id="Phobius"/>
    </source>
</evidence>
<feature type="signal peptide" evidence="2">
    <location>
        <begin position="1"/>
        <end position="30"/>
    </location>
</feature>
<accession>A0A2A2ADN8</accession>
<feature type="chain" id="PRO_5012878007" description="Lcl C-terminal domain-containing protein" evidence="2">
    <location>
        <begin position="31"/>
        <end position="475"/>
    </location>
</feature>
<name>A0A2A2ADN8_9BURK</name>
<sequence>MHPTLRQRALRWLNTAALGAALALPLAAQAAPVQIDFFFDLDGSAATGCHTVAAGQAINGFERQVRIAFDDASLAVTQAQSAECSGGALQAPAPFATSGWAVAPDPQDAQQLILTGTLPAALFPSAPQGVMLTSTVSGNVLSVLGGSLGGLLGSGSPGGVQPVPTLGGTAWLLLALGLAALAWRGRQGMHMNGRINGPGMGGSAPLGLLGAIALGALGLGAPPPAHAGSAVIAQPPGTAAAPGQIVRAEFTQTAPGAGVQVRITVRKTGAASPAKLPHTGITGQQCYRAGSNDLVACDSPEAIALSGAEKQDGMRRHINAMSYAHVPKPGGGHYDKTECVKDNTTGLIWEGKLNQSGHLRHYANRYTNLDNNQPGDASAYVAAVNAQGLCGFNDWRLPTVRELQSLVDYSKSFAGPTIDSQWFINSTNGWFWTGSIFAEDVSYMWTVDFFYGRVGSFSSGSRVRQNYVRLVRRTS</sequence>
<keyword evidence="1" id="KW-0812">Transmembrane</keyword>
<proteinExistence type="predicted"/>
<organism evidence="4 5">
    <name type="scientific">Vandammella animalimorsus</name>
    <dbReference type="NCBI Taxonomy" id="2029117"/>
    <lineage>
        <taxon>Bacteria</taxon>
        <taxon>Pseudomonadati</taxon>
        <taxon>Pseudomonadota</taxon>
        <taxon>Betaproteobacteria</taxon>
        <taxon>Burkholderiales</taxon>
        <taxon>Comamonadaceae</taxon>
        <taxon>Vandammella</taxon>
    </lineage>
</organism>
<evidence type="ECO:0000313" key="4">
    <source>
        <dbReference type="EMBL" id="PAT35903.1"/>
    </source>
</evidence>
<feature type="domain" description="Lcl C-terminal" evidence="3">
    <location>
        <begin position="339"/>
        <end position="472"/>
    </location>
</feature>
<protein>
    <recommendedName>
        <fullName evidence="3">Lcl C-terminal domain-containing protein</fullName>
    </recommendedName>
</protein>
<evidence type="ECO:0000313" key="5">
    <source>
        <dbReference type="Proteomes" id="UP000217999"/>
    </source>
</evidence>
<dbReference type="InterPro" id="IPR011460">
    <property type="entry name" value="Lcl_C"/>
</dbReference>
<evidence type="ECO:0000256" key="2">
    <source>
        <dbReference type="SAM" id="SignalP"/>
    </source>
</evidence>
<dbReference type="Proteomes" id="UP000217999">
    <property type="component" value="Unassembled WGS sequence"/>
</dbReference>
<feature type="transmembrane region" description="Helical" evidence="1">
    <location>
        <begin position="163"/>
        <end position="183"/>
    </location>
</feature>
<keyword evidence="1" id="KW-0472">Membrane</keyword>
<feature type="transmembrane region" description="Helical" evidence="1">
    <location>
        <begin position="204"/>
        <end position="221"/>
    </location>
</feature>
<evidence type="ECO:0000259" key="3">
    <source>
        <dbReference type="Pfam" id="PF07603"/>
    </source>
</evidence>
<dbReference type="PANTHER" id="PTHR35812">
    <property type="entry name" value="LIPOPROTEIN"/>
    <property type="match status" value="1"/>
</dbReference>
<dbReference type="RefSeq" id="WP_095548766.1">
    <property type="nucleotide sequence ID" value="NZ_NSJF01000001.1"/>
</dbReference>
<gene>
    <name evidence="4" type="ORF">CK620_01175</name>
</gene>
<dbReference type="EMBL" id="NSJF01000001">
    <property type="protein sequence ID" value="PAT35903.1"/>
    <property type="molecule type" value="Genomic_DNA"/>
</dbReference>
<dbReference type="PANTHER" id="PTHR35812:SF1">
    <property type="entry name" value="LIPOPROTEIN"/>
    <property type="match status" value="1"/>
</dbReference>